<accession>A0ABW7C519</accession>
<evidence type="ECO:0000256" key="3">
    <source>
        <dbReference type="PROSITE-ProRule" id="PRU00169"/>
    </source>
</evidence>
<dbReference type="SMART" id="SM00448">
    <property type="entry name" value="REC"/>
    <property type="match status" value="1"/>
</dbReference>
<dbReference type="InterPro" id="IPR011006">
    <property type="entry name" value="CheY-like_superfamily"/>
</dbReference>
<dbReference type="SUPFAM" id="SSF52172">
    <property type="entry name" value="CheY-like"/>
    <property type="match status" value="1"/>
</dbReference>
<dbReference type="SUPFAM" id="SSF46894">
    <property type="entry name" value="C-terminal effector domain of the bipartite response regulators"/>
    <property type="match status" value="1"/>
</dbReference>
<dbReference type="CDD" id="cd06170">
    <property type="entry name" value="LuxR_C_like"/>
    <property type="match status" value="1"/>
</dbReference>
<comment type="caution">
    <text evidence="6">The sequence shown here is derived from an EMBL/GenBank/DDBJ whole genome shotgun (WGS) entry which is preliminary data.</text>
</comment>
<feature type="domain" description="Response regulatory" evidence="5">
    <location>
        <begin position="3"/>
        <end position="119"/>
    </location>
</feature>
<sequence>MIRLLLVDDQDLFRQGLATLLALETDLEIVGQADNGQRAIALAEQQQPDIILMDIEMPICNGIRATQEIHQRFPWIRILVLTTFDREDYIWQSLQAGALGYILKNAPSKQVADAIRSVHRGYSQLGPTIAPKVFAHLATHPPIAPTDLTQRFSDRELAVLRLLGEGKTNQEIAQILYLAHGTVKNHISRILSELQVADRTQAALWAQQHYRR</sequence>
<evidence type="ECO:0000256" key="1">
    <source>
        <dbReference type="ARBA" id="ARBA00022553"/>
    </source>
</evidence>
<dbReference type="Pfam" id="PF00072">
    <property type="entry name" value="Response_reg"/>
    <property type="match status" value="1"/>
</dbReference>
<dbReference type="PANTHER" id="PTHR43214:SF43">
    <property type="entry name" value="TWO-COMPONENT RESPONSE REGULATOR"/>
    <property type="match status" value="1"/>
</dbReference>
<dbReference type="SMART" id="SM00421">
    <property type="entry name" value="HTH_LUXR"/>
    <property type="match status" value="1"/>
</dbReference>
<dbReference type="CDD" id="cd17535">
    <property type="entry name" value="REC_NarL-like"/>
    <property type="match status" value="1"/>
</dbReference>
<protein>
    <submittedName>
        <fullName evidence="6">Response regulator transcription factor</fullName>
    </submittedName>
</protein>
<gene>
    <name evidence="6" type="ORF">VPK24_01615</name>
</gene>
<evidence type="ECO:0000313" key="7">
    <source>
        <dbReference type="Proteomes" id="UP001604335"/>
    </source>
</evidence>
<dbReference type="InterPro" id="IPR001789">
    <property type="entry name" value="Sig_transdc_resp-reg_receiver"/>
</dbReference>
<dbReference type="InterPro" id="IPR000792">
    <property type="entry name" value="Tscrpt_reg_LuxR_C"/>
</dbReference>
<feature type="modified residue" description="4-aspartylphosphate" evidence="3">
    <location>
        <position position="54"/>
    </location>
</feature>
<keyword evidence="2" id="KW-0238">DNA-binding</keyword>
<dbReference type="PRINTS" id="PR00038">
    <property type="entry name" value="HTHLUXR"/>
</dbReference>
<proteinExistence type="predicted"/>
<dbReference type="InterPro" id="IPR016032">
    <property type="entry name" value="Sig_transdc_resp-reg_C-effctor"/>
</dbReference>
<dbReference type="PROSITE" id="PS50043">
    <property type="entry name" value="HTH_LUXR_2"/>
    <property type="match status" value="1"/>
</dbReference>
<name>A0ABW7C519_9CYAN</name>
<organism evidence="6 7">
    <name type="scientific">Limnothrix redekei LRLZ20PSL1</name>
    <dbReference type="NCBI Taxonomy" id="3112953"/>
    <lineage>
        <taxon>Bacteria</taxon>
        <taxon>Bacillati</taxon>
        <taxon>Cyanobacteriota</taxon>
        <taxon>Cyanophyceae</taxon>
        <taxon>Pseudanabaenales</taxon>
        <taxon>Pseudanabaenaceae</taxon>
        <taxon>Limnothrix</taxon>
    </lineage>
</organism>
<dbReference type="InterPro" id="IPR039420">
    <property type="entry name" value="WalR-like"/>
</dbReference>
<evidence type="ECO:0000256" key="2">
    <source>
        <dbReference type="ARBA" id="ARBA00023125"/>
    </source>
</evidence>
<dbReference type="PROSITE" id="PS50110">
    <property type="entry name" value="RESPONSE_REGULATORY"/>
    <property type="match status" value="1"/>
</dbReference>
<dbReference type="EMBL" id="JAZAQF010000006">
    <property type="protein sequence ID" value="MFG3816319.1"/>
    <property type="molecule type" value="Genomic_DNA"/>
</dbReference>
<feature type="domain" description="HTH luxR-type" evidence="4">
    <location>
        <begin position="145"/>
        <end position="210"/>
    </location>
</feature>
<evidence type="ECO:0000259" key="5">
    <source>
        <dbReference type="PROSITE" id="PS50110"/>
    </source>
</evidence>
<dbReference type="Pfam" id="PF00196">
    <property type="entry name" value="GerE"/>
    <property type="match status" value="1"/>
</dbReference>
<keyword evidence="7" id="KW-1185">Reference proteome</keyword>
<dbReference type="Proteomes" id="UP001604335">
    <property type="component" value="Unassembled WGS sequence"/>
</dbReference>
<dbReference type="InterPro" id="IPR058245">
    <property type="entry name" value="NreC/VraR/RcsB-like_REC"/>
</dbReference>
<keyword evidence="1 3" id="KW-0597">Phosphoprotein</keyword>
<dbReference type="Gene3D" id="3.40.50.2300">
    <property type="match status" value="1"/>
</dbReference>
<evidence type="ECO:0000313" key="6">
    <source>
        <dbReference type="EMBL" id="MFG3816319.1"/>
    </source>
</evidence>
<dbReference type="RefSeq" id="WP_393010104.1">
    <property type="nucleotide sequence ID" value="NZ_JAZAQF010000006.1"/>
</dbReference>
<reference evidence="7" key="1">
    <citation type="journal article" date="2024" name="Algal Res.">
        <title>Biochemical, toxicological and genomic investigation of a high-biomass producing Limnothrix strain isolated from Italian shallow drinking water reservoir.</title>
        <authorList>
            <person name="Simonazzi M."/>
            <person name="Shishido T.K."/>
            <person name="Delbaje E."/>
            <person name="Wahlsten M."/>
            <person name="Fewer D.P."/>
            <person name="Sivonen K."/>
            <person name="Pezzolesi L."/>
            <person name="Pistocchi R."/>
        </authorList>
    </citation>
    <scope>NUCLEOTIDE SEQUENCE [LARGE SCALE GENOMIC DNA]</scope>
    <source>
        <strain evidence="7">LRLZ20PSL1</strain>
    </source>
</reference>
<dbReference type="PANTHER" id="PTHR43214">
    <property type="entry name" value="TWO-COMPONENT RESPONSE REGULATOR"/>
    <property type="match status" value="1"/>
</dbReference>
<evidence type="ECO:0000259" key="4">
    <source>
        <dbReference type="PROSITE" id="PS50043"/>
    </source>
</evidence>